<dbReference type="InterPro" id="IPR000073">
    <property type="entry name" value="AB_hydrolase_1"/>
</dbReference>
<dbReference type="PRINTS" id="PR00111">
    <property type="entry name" value="ABHYDROLASE"/>
</dbReference>
<feature type="domain" description="AB hydrolase-1" evidence="1">
    <location>
        <begin position="14"/>
        <end position="252"/>
    </location>
</feature>
<dbReference type="Proteomes" id="UP000318431">
    <property type="component" value="Unassembled WGS sequence"/>
</dbReference>
<dbReference type="EMBL" id="VLLB01000004">
    <property type="protein sequence ID" value="TWI65378.1"/>
    <property type="molecule type" value="Genomic_DNA"/>
</dbReference>
<name>A0A562R8H3_9BURK</name>
<sequence>MTATAAPTSAPGLPVVLLHSSMSSRSQWSALMAAHGADHHFIAHHHFIALDLLGYGKAPFPPPDTHATFSLAHEADAVLAALATHLPADAPFHLIGHSYGGATALRLARLHPQRVRSLAVFEPVAFHLLEESDAGRQEVARVIAAIEAAATPEDAARVFLDYWNGAGAFDALPAPLRERFAAQVAKVRLDFVALLGEAATLRDMAAITAPALVLSGRDGPASTRAVATRLASALPNARSAQTPGGHMAPITHAAEVNRAFIAFLAAQA</sequence>
<evidence type="ECO:0000259" key="1">
    <source>
        <dbReference type="Pfam" id="PF00561"/>
    </source>
</evidence>
<dbReference type="GO" id="GO:0046464">
    <property type="term" value="P:acylglycerol catabolic process"/>
    <property type="evidence" value="ECO:0007669"/>
    <property type="project" value="TreeGrafter"/>
</dbReference>
<dbReference type="InterPro" id="IPR029058">
    <property type="entry name" value="AB_hydrolase_fold"/>
</dbReference>
<dbReference type="PANTHER" id="PTHR43798">
    <property type="entry name" value="MONOACYLGLYCEROL LIPASE"/>
    <property type="match status" value="1"/>
</dbReference>
<accession>A0A562R8H3</accession>
<dbReference type="GO" id="GO:0016020">
    <property type="term" value="C:membrane"/>
    <property type="evidence" value="ECO:0007669"/>
    <property type="project" value="TreeGrafter"/>
</dbReference>
<dbReference type="Gene3D" id="3.40.50.1820">
    <property type="entry name" value="alpha/beta hydrolase"/>
    <property type="match status" value="1"/>
</dbReference>
<keyword evidence="3" id="KW-1185">Reference proteome</keyword>
<dbReference type="InterPro" id="IPR050266">
    <property type="entry name" value="AB_hydrolase_sf"/>
</dbReference>
<dbReference type="RefSeq" id="WP_145649673.1">
    <property type="nucleotide sequence ID" value="NZ_VLLB01000004.1"/>
</dbReference>
<proteinExistence type="predicted"/>
<gene>
    <name evidence="2" type="ORF">IP91_02786</name>
</gene>
<dbReference type="AlphaFoldDB" id="A0A562R8H3"/>
<reference evidence="2 3" key="1">
    <citation type="journal article" date="2015" name="Stand. Genomic Sci.">
        <title>Genomic Encyclopedia of Bacterial and Archaeal Type Strains, Phase III: the genomes of soil and plant-associated and newly described type strains.</title>
        <authorList>
            <person name="Whitman W.B."/>
            <person name="Woyke T."/>
            <person name="Klenk H.P."/>
            <person name="Zhou Y."/>
            <person name="Lilburn T.G."/>
            <person name="Beck B.J."/>
            <person name="De Vos P."/>
            <person name="Vandamme P."/>
            <person name="Eisen J.A."/>
            <person name="Garrity G."/>
            <person name="Hugenholtz P."/>
            <person name="Kyrpides N.C."/>
        </authorList>
    </citation>
    <scope>NUCLEOTIDE SEQUENCE [LARGE SCALE GENOMIC DNA]</scope>
    <source>
        <strain evidence="2 3">CGMCC 1.10822</strain>
    </source>
</reference>
<evidence type="ECO:0000313" key="3">
    <source>
        <dbReference type="Proteomes" id="UP000318431"/>
    </source>
</evidence>
<dbReference type="SUPFAM" id="SSF53474">
    <property type="entry name" value="alpha/beta-Hydrolases"/>
    <property type="match status" value="1"/>
</dbReference>
<dbReference type="PANTHER" id="PTHR43798:SF5">
    <property type="entry name" value="MONOACYLGLYCEROL LIPASE ABHD6"/>
    <property type="match status" value="1"/>
</dbReference>
<dbReference type="Pfam" id="PF00561">
    <property type="entry name" value="Abhydrolase_1"/>
    <property type="match status" value="1"/>
</dbReference>
<protein>
    <submittedName>
        <fullName evidence="2">Pimeloyl-ACP methyl ester carboxylesterase</fullName>
    </submittedName>
</protein>
<dbReference type="OrthoDB" id="6117067at2"/>
<evidence type="ECO:0000313" key="2">
    <source>
        <dbReference type="EMBL" id="TWI65378.1"/>
    </source>
</evidence>
<dbReference type="GO" id="GO:0047372">
    <property type="term" value="F:monoacylglycerol lipase activity"/>
    <property type="evidence" value="ECO:0007669"/>
    <property type="project" value="TreeGrafter"/>
</dbReference>
<comment type="caution">
    <text evidence="2">The sequence shown here is derived from an EMBL/GenBank/DDBJ whole genome shotgun (WGS) entry which is preliminary data.</text>
</comment>
<organism evidence="2 3">
    <name type="scientific">Pseudoduganella lurida</name>
    <dbReference type="NCBI Taxonomy" id="1036180"/>
    <lineage>
        <taxon>Bacteria</taxon>
        <taxon>Pseudomonadati</taxon>
        <taxon>Pseudomonadota</taxon>
        <taxon>Betaproteobacteria</taxon>
        <taxon>Burkholderiales</taxon>
        <taxon>Oxalobacteraceae</taxon>
        <taxon>Telluria group</taxon>
        <taxon>Pseudoduganella</taxon>
    </lineage>
</organism>